<evidence type="ECO:0000256" key="11">
    <source>
        <dbReference type="RuleBase" id="RU003822"/>
    </source>
</evidence>
<reference evidence="16 17" key="1">
    <citation type="journal article" date="2017" name="Nat. Ecol. Evol.">
        <title>Scallop genome provides insights into evolution of bilaterian karyotype and development.</title>
        <authorList>
            <person name="Wang S."/>
            <person name="Zhang J."/>
            <person name="Jiao W."/>
            <person name="Li J."/>
            <person name="Xun X."/>
            <person name="Sun Y."/>
            <person name="Guo X."/>
            <person name="Huan P."/>
            <person name="Dong B."/>
            <person name="Zhang L."/>
            <person name="Hu X."/>
            <person name="Sun X."/>
            <person name="Wang J."/>
            <person name="Zhao C."/>
            <person name="Wang Y."/>
            <person name="Wang D."/>
            <person name="Huang X."/>
            <person name="Wang R."/>
            <person name="Lv J."/>
            <person name="Li Y."/>
            <person name="Zhang Z."/>
            <person name="Liu B."/>
            <person name="Lu W."/>
            <person name="Hui Y."/>
            <person name="Liang J."/>
            <person name="Zhou Z."/>
            <person name="Hou R."/>
            <person name="Li X."/>
            <person name="Liu Y."/>
            <person name="Li H."/>
            <person name="Ning X."/>
            <person name="Lin Y."/>
            <person name="Zhao L."/>
            <person name="Xing Q."/>
            <person name="Dou J."/>
            <person name="Li Y."/>
            <person name="Mao J."/>
            <person name="Guo H."/>
            <person name="Dou H."/>
            <person name="Li T."/>
            <person name="Mu C."/>
            <person name="Jiang W."/>
            <person name="Fu Q."/>
            <person name="Fu X."/>
            <person name="Miao Y."/>
            <person name="Liu J."/>
            <person name="Yu Q."/>
            <person name="Li R."/>
            <person name="Liao H."/>
            <person name="Li X."/>
            <person name="Kong Y."/>
            <person name="Jiang Z."/>
            <person name="Chourrout D."/>
            <person name="Li R."/>
            <person name="Bao Z."/>
        </authorList>
    </citation>
    <scope>NUCLEOTIDE SEQUENCE [LARGE SCALE GENOMIC DNA]</scope>
    <source>
        <strain evidence="16 17">PY_sf001</strain>
    </source>
</reference>
<dbReference type="InterPro" id="IPR014756">
    <property type="entry name" value="Ig_E-set"/>
</dbReference>
<evidence type="ECO:0000256" key="6">
    <source>
        <dbReference type="ARBA" id="ARBA00022958"/>
    </source>
</evidence>
<feature type="compositionally biased region" description="Polar residues" evidence="12">
    <location>
        <begin position="419"/>
        <end position="432"/>
    </location>
</feature>
<feature type="compositionally biased region" description="Acidic residues" evidence="12">
    <location>
        <begin position="506"/>
        <end position="520"/>
    </location>
</feature>
<accession>A0A210QNF4</accession>
<evidence type="ECO:0000259" key="15">
    <source>
        <dbReference type="Pfam" id="PF17655"/>
    </source>
</evidence>
<proteinExistence type="inferred from homology"/>
<evidence type="ECO:0000256" key="9">
    <source>
        <dbReference type="ARBA" id="ARBA00023136"/>
    </source>
</evidence>
<evidence type="ECO:0000256" key="5">
    <source>
        <dbReference type="ARBA" id="ARBA00022882"/>
    </source>
</evidence>
<feature type="region of interest" description="Disordered" evidence="12">
    <location>
        <begin position="372"/>
        <end position="520"/>
    </location>
</feature>
<comment type="subcellular location">
    <subcellularLocation>
        <location evidence="1 11">Membrane</location>
        <topology evidence="1 11">Multi-pass membrane protein</topology>
    </subcellularLocation>
</comment>
<feature type="domain" description="Potassium channel inwardly rectifying transmembrane" evidence="14">
    <location>
        <begin position="50"/>
        <end position="190"/>
    </location>
</feature>
<dbReference type="PANTHER" id="PTHR11767">
    <property type="entry name" value="INWARD RECTIFIER POTASSIUM CHANNEL"/>
    <property type="match status" value="1"/>
</dbReference>
<dbReference type="GO" id="GO:0005886">
    <property type="term" value="C:plasma membrane"/>
    <property type="evidence" value="ECO:0007669"/>
    <property type="project" value="TreeGrafter"/>
</dbReference>
<dbReference type="OrthoDB" id="273257at2759"/>
<evidence type="ECO:0000256" key="1">
    <source>
        <dbReference type="ARBA" id="ARBA00004141"/>
    </source>
</evidence>
<feature type="transmembrane region" description="Helical" evidence="13">
    <location>
        <begin position="162"/>
        <end position="185"/>
    </location>
</feature>
<feature type="compositionally biased region" description="Basic and acidic residues" evidence="12">
    <location>
        <begin position="466"/>
        <end position="481"/>
    </location>
</feature>
<keyword evidence="7 13" id="KW-1133">Transmembrane helix</keyword>
<dbReference type="PRINTS" id="PR01320">
    <property type="entry name" value="KIRCHANNEL"/>
</dbReference>
<dbReference type="InterPro" id="IPR040445">
    <property type="entry name" value="Kir_TM"/>
</dbReference>
<keyword evidence="9 13" id="KW-0472">Membrane</keyword>
<dbReference type="Gene3D" id="2.60.40.1400">
    <property type="entry name" value="G protein-activated inward rectifier potassium channel 1"/>
    <property type="match status" value="1"/>
</dbReference>
<dbReference type="InterPro" id="IPR016449">
    <property type="entry name" value="K_chnl_inward-rec_Kir"/>
</dbReference>
<evidence type="ECO:0000256" key="4">
    <source>
        <dbReference type="ARBA" id="ARBA00022692"/>
    </source>
</evidence>
<sequence>MTTAGQEFGTFYMYKDAKPTVESRYPILQYVKRKLKIGQYDPEDKRSALVKKSGHYRVKYTGLKQFRGFFLRDLYITLVDLQWRYLLAIVFNMYLITFFFFGVCWYWIMASNGDFDHLNDPDWKPCLTGVYTFAGTLIFSIETQTTIGYGYAYLNADCTSTLVLLFIQITCGILMENLLLGFVFVKFAQPKRRQKTIVFSKNAVVNQENGNLCLQIRLGDMRQSHLLDARVHGVLAKKHVTAEGVQYPLYLHDMEFHAQGMGEKVVLMWPLILSHKITSDSPFWTIKPADLMTDKYELIIYVEGTIESTGEYCQARTSYLPSELLWGHRFDRLEEFDSGNGRWEVDFEGFHDVVYTTNIRNSAKELYDMKHGPAKDKTYDETASTSRKTPSPPLTVSLHTIPYDSPPSESGTFHDVTDETTGPEETSVMQEMTSEDEMENYFHTTHSSTSGNEDEIESTDGTASSDTKHKEDVSTEIHADLGDGNLGAILEEEESDDLARYKYADADEDDDKSDDEYLSS</sequence>
<dbReference type="SUPFAM" id="SSF81324">
    <property type="entry name" value="Voltage-gated potassium channels"/>
    <property type="match status" value="1"/>
</dbReference>
<evidence type="ECO:0000256" key="12">
    <source>
        <dbReference type="SAM" id="MobiDB-lite"/>
    </source>
</evidence>
<evidence type="ECO:0000313" key="17">
    <source>
        <dbReference type="Proteomes" id="UP000242188"/>
    </source>
</evidence>
<gene>
    <name evidence="16" type="ORF">KP79_PYT16103</name>
</gene>
<keyword evidence="17" id="KW-1185">Reference proteome</keyword>
<dbReference type="SUPFAM" id="SSF81296">
    <property type="entry name" value="E set domains"/>
    <property type="match status" value="1"/>
</dbReference>
<evidence type="ECO:0000256" key="8">
    <source>
        <dbReference type="ARBA" id="ARBA00023065"/>
    </source>
</evidence>
<dbReference type="Pfam" id="PF17655">
    <property type="entry name" value="IRK_C"/>
    <property type="match status" value="1"/>
</dbReference>
<dbReference type="Proteomes" id="UP000242188">
    <property type="component" value="Unassembled WGS sequence"/>
</dbReference>
<keyword evidence="5 11" id="KW-0851">Voltage-gated channel</keyword>
<feature type="compositionally biased region" description="Polar residues" evidence="12">
    <location>
        <begin position="442"/>
        <end position="451"/>
    </location>
</feature>
<keyword evidence="2 11" id="KW-0813">Transport</keyword>
<dbReference type="GO" id="GO:0034702">
    <property type="term" value="C:monoatomic ion channel complex"/>
    <property type="evidence" value="ECO:0007669"/>
    <property type="project" value="UniProtKB-KW"/>
</dbReference>
<dbReference type="InterPro" id="IPR013518">
    <property type="entry name" value="K_chnl_inward-rec_Kir_cyto"/>
</dbReference>
<protein>
    <submittedName>
        <fullName evidence="16">G protein-activated inward rectifier potassium channel 2</fullName>
    </submittedName>
</protein>
<dbReference type="GO" id="GO:0005242">
    <property type="term" value="F:inward rectifier potassium channel activity"/>
    <property type="evidence" value="ECO:0007669"/>
    <property type="project" value="InterPro"/>
</dbReference>
<keyword evidence="8 11" id="KW-0406">Ion transport</keyword>
<feature type="domain" description="Inward rectifier potassium channel C-terminal" evidence="15">
    <location>
        <begin position="197"/>
        <end position="369"/>
    </location>
</feature>
<name>A0A210QNF4_MIZYE</name>
<dbReference type="PANTHER" id="PTHR11767:SF102">
    <property type="entry name" value="INWARDLY RECTIFYING POTASSIUM CHANNEL 1, ISOFORM F"/>
    <property type="match status" value="1"/>
</dbReference>
<dbReference type="InterPro" id="IPR041647">
    <property type="entry name" value="IRK_C"/>
</dbReference>
<dbReference type="Gene3D" id="1.10.287.70">
    <property type="match status" value="1"/>
</dbReference>
<dbReference type="GO" id="GO:0034765">
    <property type="term" value="P:regulation of monoatomic ion transmembrane transport"/>
    <property type="evidence" value="ECO:0007669"/>
    <property type="project" value="TreeGrafter"/>
</dbReference>
<organism evidence="16 17">
    <name type="scientific">Mizuhopecten yessoensis</name>
    <name type="common">Japanese scallop</name>
    <name type="synonym">Patinopecten yessoensis</name>
    <dbReference type="NCBI Taxonomy" id="6573"/>
    <lineage>
        <taxon>Eukaryota</taxon>
        <taxon>Metazoa</taxon>
        <taxon>Spiralia</taxon>
        <taxon>Lophotrochozoa</taxon>
        <taxon>Mollusca</taxon>
        <taxon>Bivalvia</taxon>
        <taxon>Autobranchia</taxon>
        <taxon>Pteriomorphia</taxon>
        <taxon>Pectinida</taxon>
        <taxon>Pectinoidea</taxon>
        <taxon>Pectinidae</taxon>
        <taxon>Mizuhopecten</taxon>
    </lineage>
</organism>
<keyword evidence="4 11" id="KW-0812">Transmembrane</keyword>
<evidence type="ECO:0000256" key="10">
    <source>
        <dbReference type="ARBA" id="ARBA00023303"/>
    </source>
</evidence>
<evidence type="ECO:0000313" key="16">
    <source>
        <dbReference type="EMBL" id="OWF50264.1"/>
    </source>
</evidence>
<dbReference type="EMBL" id="NEDP02002708">
    <property type="protein sequence ID" value="OWF50264.1"/>
    <property type="molecule type" value="Genomic_DNA"/>
</dbReference>
<evidence type="ECO:0000256" key="13">
    <source>
        <dbReference type="SAM" id="Phobius"/>
    </source>
</evidence>
<dbReference type="GO" id="GO:1990573">
    <property type="term" value="P:potassium ion import across plasma membrane"/>
    <property type="evidence" value="ECO:0007669"/>
    <property type="project" value="TreeGrafter"/>
</dbReference>
<keyword evidence="10 11" id="KW-0407">Ion channel</keyword>
<comment type="similarity">
    <text evidence="11">Belongs to the inward rectifier-type potassium channel (TC 1.A.2.1) family.</text>
</comment>
<keyword evidence="3 11" id="KW-0633">Potassium transport</keyword>
<evidence type="ECO:0000256" key="3">
    <source>
        <dbReference type="ARBA" id="ARBA00022538"/>
    </source>
</evidence>
<feature type="transmembrane region" description="Helical" evidence="13">
    <location>
        <begin position="85"/>
        <end position="108"/>
    </location>
</feature>
<evidence type="ECO:0000256" key="7">
    <source>
        <dbReference type="ARBA" id="ARBA00022989"/>
    </source>
</evidence>
<comment type="caution">
    <text evidence="16">The sequence shown here is derived from an EMBL/GenBank/DDBJ whole genome shotgun (WGS) entry which is preliminary data.</text>
</comment>
<evidence type="ECO:0000259" key="14">
    <source>
        <dbReference type="Pfam" id="PF01007"/>
    </source>
</evidence>
<dbReference type="Pfam" id="PF01007">
    <property type="entry name" value="IRK"/>
    <property type="match status" value="1"/>
</dbReference>
<dbReference type="AlphaFoldDB" id="A0A210QNF4"/>
<evidence type="ECO:0000256" key="2">
    <source>
        <dbReference type="ARBA" id="ARBA00022448"/>
    </source>
</evidence>
<keyword evidence="6 11" id="KW-0630">Potassium</keyword>